<dbReference type="InterPro" id="IPR013320">
    <property type="entry name" value="ConA-like_dom_sf"/>
</dbReference>
<dbReference type="HOGENOM" id="CLU_1650936_0_0_6"/>
<proteinExistence type="inferred from homology"/>
<protein>
    <submittedName>
        <fullName evidence="3">Endo-1,3(4)-beta-glucanase</fullName>
    </submittedName>
</protein>
<evidence type="ECO:0000313" key="4">
    <source>
        <dbReference type="Proteomes" id="UP000010116"/>
    </source>
</evidence>
<dbReference type="InterPro" id="IPR050546">
    <property type="entry name" value="Glycosyl_Hydrlase_16"/>
</dbReference>
<dbReference type="CDD" id="cd08023">
    <property type="entry name" value="GH16_laminarinase_like"/>
    <property type="match status" value="1"/>
</dbReference>
<evidence type="ECO:0000259" key="2">
    <source>
        <dbReference type="PROSITE" id="PS51762"/>
    </source>
</evidence>
<name>J5KIM5_9GAMM</name>
<organism evidence="3 4">
    <name type="scientific">SAR86 cluster bacterium SAR86B</name>
    <dbReference type="NCBI Taxonomy" id="1123867"/>
    <lineage>
        <taxon>Bacteria</taxon>
        <taxon>Pseudomonadati</taxon>
        <taxon>Pseudomonadota</taxon>
        <taxon>Gammaproteobacteria</taxon>
        <taxon>SAR86 cluster</taxon>
    </lineage>
</organism>
<evidence type="ECO:0000256" key="1">
    <source>
        <dbReference type="ARBA" id="ARBA00006865"/>
    </source>
</evidence>
<dbReference type="Pfam" id="PF00722">
    <property type="entry name" value="Glyco_hydro_16"/>
    <property type="match status" value="1"/>
</dbReference>
<dbReference type="InterPro" id="IPR000757">
    <property type="entry name" value="Beta-glucanase-like"/>
</dbReference>
<sequence>MMPQGFESDEKSWPRDGEIDIMEHMYSNQDNQIQSTVHYGNDYENHKYKYAIETVPQNVNFVDKFHSITFKWMNNKLEFYLDTFEQPFHFLDYSTDQDFSNGTYWPFNEPFYLIMNVAVGGTNGGFIDNSKYCQDAECSNLADPDKGRLLIDYIEVKNIN</sequence>
<dbReference type="AlphaFoldDB" id="J5KIM5"/>
<dbReference type="EMBL" id="JH611190">
    <property type="protein sequence ID" value="EJP72631.1"/>
    <property type="molecule type" value="Genomic_DNA"/>
</dbReference>
<dbReference type="GO" id="GO:0005975">
    <property type="term" value="P:carbohydrate metabolic process"/>
    <property type="evidence" value="ECO:0007669"/>
    <property type="project" value="InterPro"/>
</dbReference>
<feature type="domain" description="GH16" evidence="2">
    <location>
        <begin position="1"/>
        <end position="160"/>
    </location>
</feature>
<dbReference type="SUPFAM" id="SSF49899">
    <property type="entry name" value="Concanavalin A-like lectins/glucanases"/>
    <property type="match status" value="1"/>
</dbReference>
<dbReference type="PROSITE" id="PS51762">
    <property type="entry name" value="GH16_2"/>
    <property type="match status" value="1"/>
</dbReference>
<reference evidence="3 4" key="1">
    <citation type="journal article" date="2012" name="ISME J.">
        <title>Genomic insights to SAR86, an abundant and uncultivated marine bacterial lineage.</title>
        <authorList>
            <person name="Dupont C.L."/>
            <person name="Rusch D.B."/>
            <person name="Yooseph S."/>
            <person name="Lombardo M.J."/>
            <person name="Richter R.A."/>
            <person name="Valas R."/>
            <person name="Novotny M."/>
            <person name="Yee-Greenbaum J."/>
            <person name="Selengut J.D."/>
            <person name="Haft D.H."/>
            <person name="Halpern A.L."/>
            <person name="Lasken R.S."/>
            <person name="Nealson K."/>
            <person name="Friedman R."/>
            <person name="Venter J.C."/>
        </authorList>
    </citation>
    <scope>NUCLEOTIDE SEQUENCE [LARGE SCALE GENOMIC DNA]</scope>
</reference>
<dbReference type="PANTHER" id="PTHR10963">
    <property type="entry name" value="GLYCOSYL HYDROLASE-RELATED"/>
    <property type="match status" value="1"/>
</dbReference>
<comment type="similarity">
    <text evidence="1">Belongs to the glycosyl hydrolase 16 family.</text>
</comment>
<dbReference type="PANTHER" id="PTHR10963:SF55">
    <property type="entry name" value="GLYCOSIDE HYDROLASE FAMILY 16 PROTEIN"/>
    <property type="match status" value="1"/>
</dbReference>
<evidence type="ECO:0000313" key="3">
    <source>
        <dbReference type="EMBL" id="EJP72631.1"/>
    </source>
</evidence>
<gene>
    <name evidence="3" type="ORF">NT02SARS_1072</name>
</gene>
<dbReference type="GO" id="GO:0004553">
    <property type="term" value="F:hydrolase activity, hydrolyzing O-glycosyl compounds"/>
    <property type="evidence" value="ECO:0007669"/>
    <property type="project" value="InterPro"/>
</dbReference>
<dbReference type="Gene3D" id="2.60.120.200">
    <property type="match status" value="1"/>
</dbReference>
<dbReference type="Proteomes" id="UP000010116">
    <property type="component" value="Unassembled WGS sequence"/>
</dbReference>
<accession>J5KIM5</accession>